<evidence type="ECO:0000313" key="1">
    <source>
        <dbReference type="EMBL" id="GIY87964.1"/>
    </source>
</evidence>
<accession>A0AAV4X2D9</accession>
<dbReference type="EMBL" id="BPLR01016999">
    <property type="protein sequence ID" value="GIY87964.1"/>
    <property type="molecule type" value="Genomic_DNA"/>
</dbReference>
<comment type="caution">
    <text evidence="1">The sequence shown here is derived from an EMBL/GenBank/DDBJ whole genome shotgun (WGS) entry which is preliminary data.</text>
</comment>
<reference evidence="1 2" key="1">
    <citation type="submission" date="2021-06" db="EMBL/GenBank/DDBJ databases">
        <title>Caerostris extrusa draft genome.</title>
        <authorList>
            <person name="Kono N."/>
            <person name="Arakawa K."/>
        </authorList>
    </citation>
    <scope>NUCLEOTIDE SEQUENCE [LARGE SCALE GENOMIC DNA]</scope>
</reference>
<organism evidence="1 2">
    <name type="scientific">Caerostris extrusa</name>
    <name type="common">Bark spider</name>
    <name type="synonym">Caerostris bankana</name>
    <dbReference type="NCBI Taxonomy" id="172846"/>
    <lineage>
        <taxon>Eukaryota</taxon>
        <taxon>Metazoa</taxon>
        <taxon>Ecdysozoa</taxon>
        <taxon>Arthropoda</taxon>
        <taxon>Chelicerata</taxon>
        <taxon>Arachnida</taxon>
        <taxon>Araneae</taxon>
        <taxon>Araneomorphae</taxon>
        <taxon>Entelegynae</taxon>
        <taxon>Araneoidea</taxon>
        <taxon>Araneidae</taxon>
        <taxon>Caerostris</taxon>
    </lineage>
</organism>
<name>A0AAV4X2D9_CAEEX</name>
<gene>
    <name evidence="1" type="ORF">CEXT_338271</name>
</gene>
<sequence length="183" mass="20906">MFNFQLNNVLWRSAKMNAYIQNTTYNYVDLKESSGSWGNWAAALSIGCALQTVESTAQERFSSLELQRKEPWGNPLEDRLRGGSVCQIKRGSFYRKEKMKYLAKQSSEVSLTKDENGRKQLKKSSKAEVRTKSESVSLIAMTRRPREVLRVLDSSQGNVDSTAAAKMEMNEEITTRRHQHSFV</sequence>
<keyword evidence="2" id="KW-1185">Reference proteome</keyword>
<protein>
    <submittedName>
        <fullName evidence="1">Uncharacterized protein</fullName>
    </submittedName>
</protein>
<dbReference type="Proteomes" id="UP001054945">
    <property type="component" value="Unassembled WGS sequence"/>
</dbReference>
<dbReference type="AlphaFoldDB" id="A0AAV4X2D9"/>
<proteinExistence type="predicted"/>
<evidence type="ECO:0000313" key="2">
    <source>
        <dbReference type="Proteomes" id="UP001054945"/>
    </source>
</evidence>